<dbReference type="InterPro" id="IPR050155">
    <property type="entry name" value="HAD-like_hydrolase_sf"/>
</dbReference>
<dbReference type="SFLD" id="SFLDS00003">
    <property type="entry name" value="Haloacid_Dehalogenase"/>
    <property type="match status" value="1"/>
</dbReference>
<dbReference type="EMBL" id="MLJW01000024">
    <property type="protein sequence ID" value="OIR10047.1"/>
    <property type="molecule type" value="Genomic_DNA"/>
</dbReference>
<dbReference type="AlphaFoldDB" id="A0A1J5SNK7"/>
<dbReference type="PANTHER" id="PTHR43434:SF24">
    <property type="entry name" value="HYDROLASE-RELATED"/>
    <property type="match status" value="1"/>
</dbReference>
<dbReference type="NCBIfam" id="TIGR01549">
    <property type="entry name" value="HAD-SF-IA-v1"/>
    <property type="match status" value="1"/>
</dbReference>
<dbReference type="GO" id="GO:0004427">
    <property type="term" value="F:inorganic diphosphate phosphatase activity"/>
    <property type="evidence" value="ECO:0007669"/>
    <property type="project" value="UniProtKB-EC"/>
</dbReference>
<sequence>MTLLPRLAVFDVDGTLIDSQHTIVSAMLTAFAAHGLPAPRPEAVRRIIGLSLVEAVRCLLPEEAAAQPETALAVAHAYKEAFVALREKCGHDPLFPGARATLDRLEAEGWLLGLATGKSRRGVEAMIERHGFAGHFVTVQTADGHPSKPDPSMVLQALRETGVAAEVCVMVGDTAYDMAMARAARVRAVGVCWGYHPPEELELAGAERLAEDFAALPALLAAIIGEAACARL</sequence>
<dbReference type="EC" id="3.6.1.1" evidence="1"/>
<dbReference type="Gene3D" id="3.40.50.1000">
    <property type="entry name" value="HAD superfamily/HAD-like"/>
    <property type="match status" value="1"/>
</dbReference>
<dbReference type="GO" id="GO:0008967">
    <property type="term" value="F:phosphoglycolate phosphatase activity"/>
    <property type="evidence" value="ECO:0007669"/>
    <property type="project" value="TreeGrafter"/>
</dbReference>
<dbReference type="InterPro" id="IPR006439">
    <property type="entry name" value="HAD-SF_hydro_IA"/>
</dbReference>
<keyword evidence="1" id="KW-0378">Hydrolase</keyword>
<dbReference type="InterPro" id="IPR041492">
    <property type="entry name" value="HAD_2"/>
</dbReference>
<dbReference type="Pfam" id="PF13419">
    <property type="entry name" value="HAD_2"/>
    <property type="match status" value="1"/>
</dbReference>
<dbReference type="GO" id="GO:0006281">
    <property type="term" value="P:DNA repair"/>
    <property type="evidence" value="ECO:0007669"/>
    <property type="project" value="TreeGrafter"/>
</dbReference>
<proteinExistence type="predicted"/>
<dbReference type="PANTHER" id="PTHR43434">
    <property type="entry name" value="PHOSPHOGLYCOLATE PHOSPHATASE"/>
    <property type="match status" value="1"/>
</dbReference>
<dbReference type="Gene3D" id="1.10.150.240">
    <property type="entry name" value="Putative phosphatase, domain 2"/>
    <property type="match status" value="1"/>
</dbReference>
<dbReference type="SUPFAM" id="SSF56784">
    <property type="entry name" value="HAD-like"/>
    <property type="match status" value="1"/>
</dbReference>
<dbReference type="SFLD" id="SFLDG01135">
    <property type="entry name" value="C1.5.6:_HAD__Beta-PGM__Phospha"/>
    <property type="match status" value="1"/>
</dbReference>
<dbReference type="InterPro" id="IPR023214">
    <property type="entry name" value="HAD_sf"/>
</dbReference>
<reference evidence="1" key="1">
    <citation type="submission" date="2016-10" db="EMBL/GenBank/DDBJ databases">
        <title>Sequence of Gallionella enrichment culture.</title>
        <authorList>
            <person name="Poehlein A."/>
            <person name="Muehling M."/>
            <person name="Daniel R."/>
        </authorList>
    </citation>
    <scope>NUCLEOTIDE SEQUENCE</scope>
</reference>
<protein>
    <submittedName>
        <fullName evidence="1">Pyrophosphatase PpaX</fullName>
        <ecNumber evidence="1">3.6.1.1</ecNumber>
    </submittedName>
</protein>
<comment type="caution">
    <text evidence="1">The sequence shown here is derived from an EMBL/GenBank/DDBJ whole genome shotgun (WGS) entry which is preliminary data.</text>
</comment>
<name>A0A1J5SNK7_9ZZZZ</name>
<accession>A0A1J5SNK7</accession>
<evidence type="ECO:0000313" key="1">
    <source>
        <dbReference type="EMBL" id="OIR10047.1"/>
    </source>
</evidence>
<dbReference type="NCBIfam" id="TIGR01509">
    <property type="entry name" value="HAD-SF-IA-v3"/>
    <property type="match status" value="1"/>
</dbReference>
<dbReference type="InterPro" id="IPR036412">
    <property type="entry name" value="HAD-like_sf"/>
</dbReference>
<dbReference type="InterPro" id="IPR023198">
    <property type="entry name" value="PGP-like_dom2"/>
</dbReference>
<dbReference type="GO" id="GO:0005829">
    <property type="term" value="C:cytosol"/>
    <property type="evidence" value="ECO:0007669"/>
    <property type="project" value="TreeGrafter"/>
</dbReference>
<dbReference type="SFLD" id="SFLDG01129">
    <property type="entry name" value="C1.5:_HAD__Beta-PGM__Phosphata"/>
    <property type="match status" value="1"/>
</dbReference>
<organism evidence="1">
    <name type="scientific">mine drainage metagenome</name>
    <dbReference type="NCBI Taxonomy" id="410659"/>
    <lineage>
        <taxon>unclassified sequences</taxon>
        <taxon>metagenomes</taxon>
        <taxon>ecological metagenomes</taxon>
    </lineage>
</organism>
<gene>
    <name evidence="1" type="primary">ppaX_2</name>
    <name evidence="1" type="ORF">GALL_79740</name>
</gene>